<dbReference type="EMBL" id="MK016495">
    <property type="protein sequence ID" value="AYQ99495.1"/>
    <property type="molecule type" value="Genomic_DNA"/>
</dbReference>
<protein>
    <submittedName>
        <fullName evidence="1">Uncharacterized protein</fullName>
    </submittedName>
</protein>
<reference evidence="1 2" key="1">
    <citation type="submission" date="2018-10" db="EMBL/GenBank/DDBJ databases">
        <authorList>
            <person name="Garlena R.A."/>
            <person name="Russell D.A."/>
            <person name="Pope W.H."/>
            <person name="Jacobs-Sera D."/>
            <person name="Hatfull G.F."/>
        </authorList>
    </citation>
    <scope>NUCLEOTIDE SEQUENCE [LARGE SCALE GENOMIC DNA]</scope>
</reference>
<organism evidence="1 2">
    <name type="scientific">Microbacterium phage Goodman</name>
    <dbReference type="NCBI Taxonomy" id="2484206"/>
    <lineage>
        <taxon>Viruses</taxon>
        <taxon>Duplodnaviria</taxon>
        <taxon>Heunggongvirae</taxon>
        <taxon>Uroviricota</taxon>
        <taxon>Caudoviricetes</taxon>
        <taxon>Goodmanvirus</taxon>
        <taxon>Goodmanvirus goodman</taxon>
    </lineage>
</organism>
<dbReference type="Proteomes" id="UP000279037">
    <property type="component" value="Segment"/>
</dbReference>
<proteinExistence type="predicted"/>
<dbReference type="GeneID" id="55007176"/>
<accession>A0A3G3LZF4</accession>
<dbReference type="KEGG" id="vg:55007176"/>
<keyword evidence="2" id="KW-1185">Reference proteome</keyword>
<evidence type="ECO:0000313" key="2">
    <source>
        <dbReference type="Proteomes" id="UP000279037"/>
    </source>
</evidence>
<sequence length="117" mass="14160">MPDNRPRYPEETDMNLTREQRRHVAKWIYRARWILIAKVVAVAKLDDYTPELERRKNQELERLQERFEGAIQSLPIWLRSERFLDKHVVAPAERHFKRVGILQCAREIKALRQGWMP</sequence>
<name>A0A3G3LZF4_9CAUD</name>
<dbReference type="RefSeq" id="YP_009815943.1">
    <property type="nucleotide sequence ID" value="NC_048101.1"/>
</dbReference>
<gene>
    <name evidence="1" type="primary">39</name>
    <name evidence="1" type="ORF">PBI_GOODMAN_39</name>
</gene>
<evidence type="ECO:0000313" key="1">
    <source>
        <dbReference type="EMBL" id="AYQ99495.1"/>
    </source>
</evidence>